<dbReference type="Proteomes" id="UP000440578">
    <property type="component" value="Unassembled WGS sequence"/>
</dbReference>
<evidence type="ECO:0000256" key="2">
    <source>
        <dbReference type="SAM" id="MobiDB-lite"/>
    </source>
</evidence>
<comment type="caution">
    <text evidence="4">The sequence shown here is derived from an EMBL/GenBank/DDBJ whole genome shotgun (WGS) entry which is preliminary data.</text>
</comment>
<evidence type="ECO:0000256" key="1">
    <source>
        <dbReference type="PROSITE-ProRule" id="PRU00266"/>
    </source>
</evidence>
<sequence length="112" mass="11964">MPATYSRKDIPAERHLIPRAETIDKWPHLKTVSEKLPPYFPAAGQFVCELTVSGCSFKPIGVGARKAAAKEDAAAQLVKWLRQAGRWEPSEAASPSRAVPPTAAVRSGAAAA</sequence>
<proteinExistence type="predicted"/>
<name>A0A6A4WX99_AMPAM</name>
<dbReference type="EMBL" id="VIIS01000189">
    <property type="protein sequence ID" value="KAF0312166.1"/>
    <property type="molecule type" value="Genomic_DNA"/>
</dbReference>
<dbReference type="PROSITE" id="PS50137">
    <property type="entry name" value="DS_RBD"/>
    <property type="match status" value="1"/>
</dbReference>
<reference evidence="4 5" key="1">
    <citation type="submission" date="2019-07" db="EMBL/GenBank/DDBJ databases">
        <title>Draft genome assembly of a fouling barnacle, Amphibalanus amphitrite (Darwin, 1854): The first reference genome for Thecostraca.</title>
        <authorList>
            <person name="Kim W."/>
        </authorList>
    </citation>
    <scope>NUCLEOTIDE SEQUENCE [LARGE SCALE GENOMIC DNA]</scope>
    <source>
        <strain evidence="4">SNU_AA5</strain>
        <tissue evidence="4">Soma without cirri and trophi</tissue>
    </source>
</reference>
<feature type="region of interest" description="Disordered" evidence="2">
    <location>
        <begin position="88"/>
        <end position="112"/>
    </location>
</feature>
<dbReference type="GO" id="GO:0003723">
    <property type="term" value="F:RNA binding"/>
    <property type="evidence" value="ECO:0007669"/>
    <property type="project" value="UniProtKB-UniRule"/>
</dbReference>
<dbReference type="AlphaFoldDB" id="A0A6A4WX99"/>
<feature type="domain" description="DRBM" evidence="3">
    <location>
        <begin position="45"/>
        <end position="83"/>
    </location>
</feature>
<evidence type="ECO:0000259" key="3">
    <source>
        <dbReference type="PROSITE" id="PS50137"/>
    </source>
</evidence>
<keyword evidence="5" id="KW-1185">Reference proteome</keyword>
<dbReference type="SUPFAM" id="SSF54768">
    <property type="entry name" value="dsRNA-binding domain-like"/>
    <property type="match status" value="1"/>
</dbReference>
<keyword evidence="1" id="KW-0694">RNA-binding</keyword>
<organism evidence="4 5">
    <name type="scientific">Amphibalanus amphitrite</name>
    <name type="common">Striped barnacle</name>
    <name type="synonym">Balanus amphitrite</name>
    <dbReference type="NCBI Taxonomy" id="1232801"/>
    <lineage>
        <taxon>Eukaryota</taxon>
        <taxon>Metazoa</taxon>
        <taxon>Ecdysozoa</taxon>
        <taxon>Arthropoda</taxon>
        <taxon>Crustacea</taxon>
        <taxon>Multicrustacea</taxon>
        <taxon>Cirripedia</taxon>
        <taxon>Thoracica</taxon>
        <taxon>Thoracicalcarea</taxon>
        <taxon>Balanomorpha</taxon>
        <taxon>Balanoidea</taxon>
        <taxon>Balanidae</taxon>
        <taxon>Amphibalaninae</taxon>
        <taxon>Amphibalanus</taxon>
    </lineage>
</organism>
<dbReference type="Gene3D" id="3.30.160.20">
    <property type="match status" value="1"/>
</dbReference>
<gene>
    <name evidence="4" type="ORF">FJT64_017069</name>
</gene>
<accession>A0A6A4WX99</accession>
<protein>
    <recommendedName>
        <fullName evidence="3">DRBM domain-containing protein</fullName>
    </recommendedName>
</protein>
<dbReference type="InterPro" id="IPR014720">
    <property type="entry name" value="dsRBD_dom"/>
</dbReference>
<evidence type="ECO:0000313" key="5">
    <source>
        <dbReference type="Proteomes" id="UP000440578"/>
    </source>
</evidence>
<evidence type="ECO:0000313" key="4">
    <source>
        <dbReference type="EMBL" id="KAF0312166.1"/>
    </source>
</evidence>